<dbReference type="GeneID" id="66930866"/>
<sequence>MRIPAIEVGHEYYPVPTVSANVEAGSNATVRIIYTADEHGATEDETFYACPNITYTPTRRFTDQVPSFNMAATSSPQSRQPLRRVQSLQRELLLARWPPQEMRKGLSLVYLVVPSPAWWLVRLLR</sequence>
<dbReference type="Pfam" id="PF20238">
    <property type="entry name" value="BIM1-like_dom"/>
    <property type="match status" value="1"/>
</dbReference>
<reference evidence="2 3" key="1">
    <citation type="submission" date="2021-02" db="EMBL/GenBank/DDBJ databases">
        <title>Pan-genome distribution and transcriptional activeness of fungal secondary metabolism genes in Aspergillus section Fumigati.</title>
        <authorList>
            <person name="Takahashi H."/>
            <person name="Umemura M."/>
            <person name="Ninomiya A."/>
            <person name="Kusuya Y."/>
            <person name="Urayama S."/>
            <person name="Shimizu M."/>
            <person name="Watanabe A."/>
            <person name="Kamei K."/>
            <person name="Yaguchi T."/>
            <person name="Hagiwara D."/>
        </authorList>
    </citation>
    <scope>NUCLEOTIDE SEQUENCE [LARGE SCALE GENOMIC DNA]</scope>
    <source>
        <strain evidence="2 3">IFM 47045</strain>
    </source>
</reference>
<name>A0A9P3F663_ASPVI</name>
<evidence type="ECO:0000313" key="2">
    <source>
        <dbReference type="EMBL" id="GIK07227.1"/>
    </source>
</evidence>
<feature type="domain" description="Copper acquisition factor BIM1-like" evidence="1">
    <location>
        <begin position="7"/>
        <end position="69"/>
    </location>
</feature>
<organism evidence="2 3">
    <name type="scientific">Aspergillus viridinutans</name>
    <dbReference type="NCBI Taxonomy" id="75553"/>
    <lineage>
        <taxon>Eukaryota</taxon>
        <taxon>Fungi</taxon>
        <taxon>Dikarya</taxon>
        <taxon>Ascomycota</taxon>
        <taxon>Pezizomycotina</taxon>
        <taxon>Eurotiomycetes</taxon>
        <taxon>Eurotiomycetidae</taxon>
        <taxon>Eurotiales</taxon>
        <taxon>Aspergillaceae</taxon>
        <taxon>Aspergillus</taxon>
        <taxon>Aspergillus subgen. Fumigati</taxon>
    </lineage>
</organism>
<gene>
    <name evidence="2" type="ORF">Aspvir_002884</name>
</gene>
<accession>A0A9P3F663</accession>
<evidence type="ECO:0000313" key="3">
    <source>
        <dbReference type="Proteomes" id="UP000710440"/>
    </source>
</evidence>
<dbReference type="InterPro" id="IPR046530">
    <property type="entry name" value="BIM1-like_dom"/>
</dbReference>
<dbReference type="AlphaFoldDB" id="A0A9P3F663"/>
<dbReference type="Proteomes" id="UP000710440">
    <property type="component" value="Unassembled WGS sequence"/>
</dbReference>
<comment type="caution">
    <text evidence="2">The sequence shown here is derived from an EMBL/GenBank/DDBJ whole genome shotgun (WGS) entry which is preliminary data.</text>
</comment>
<protein>
    <recommendedName>
        <fullName evidence="1">Copper acquisition factor BIM1-like domain-containing protein</fullName>
    </recommendedName>
</protein>
<keyword evidence="3" id="KW-1185">Reference proteome</keyword>
<dbReference type="OrthoDB" id="2587363at2759"/>
<evidence type="ECO:0000259" key="1">
    <source>
        <dbReference type="Pfam" id="PF20238"/>
    </source>
</evidence>
<dbReference type="RefSeq" id="XP_043130413.1">
    <property type="nucleotide sequence ID" value="XM_043274478.1"/>
</dbReference>
<dbReference type="EMBL" id="BOPL01000013">
    <property type="protein sequence ID" value="GIK07227.1"/>
    <property type="molecule type" value="Genomic_DNA"/>
</dbReference>
<proteinExistence type="predicted"/>